<dbReference type="Proteomes" id="UP000310263">
    <property type="component" value="Unassembled WGS sequence"/>
</dbReference>
<dbReference type="OrthoDB" id="9780488at2"/>
<dbReference type="Pfam" id="PF10105">
    <property type="entry name" value="DUF2344"/>
    <property type="match status" value="1"/>
</dbReference>
<evidence type="ECO:0000259" key="1">
    <source>
        <dbReference type="Pfam" id="PF10105"/>
    </source>
</evidence>
<accession>A0A4S2EZQ5</accession>
<gene>
    <name evidence="2" type="ORF">E5334_05170</name>
</gene>
<feature type="domain" description="DUF2344" evidence="1">
    <location>
        <begin position="47"/>
        <end position="229"/>
    </location>
</feature>
<protein>
    <submittedName>
        <fullName evidence="2">DUF2344 domain-containing protein</fullName>
    </submittedName>
</protein>
<reference evidence="2 3" key="1">
    <citation type="submission" date="2019-04" db="EMBL/GenBank/DDBJ databases">
        <title>Microbes associate with the intestines of laboratory mice.</title>
        <authorList>
            <person name="Navarre W."/>
            <person name="Wong E."/>
            <person name="Huang K."/>
            <person name="Tropini C."/>
            <person name="Ng K."/>
            <person name="Yu B."/>
        </authorList>
    </citation>
    <scope>NUCLEOTIDE SEQUENCE [LARGE SCALE GENOMIC DNA]</scope>
    <source>
        <strain evidence="2 3">NM07_P-09</strain>
    </source>
</reference>
<proteinExistence type="predicted"/>
<dbReference type="InterPro" id="IPR018768">
    <property type="entry name" value="DUF2344"/>
</dbReference>
<evidence type="ECO:0000313" key="3">
    <source>
        <dbReference type="Proteomes" id="UP000310263"/>
    </source>
</evidence>
<dbReference type="EMBL" id="SRYE01000003">
    <property type="protein sequence ID" value="TGY62068.1"/>
    <property type="molecule type" value="Genomic_DNA"/>
</dbReference>
<name>A0A4S2EZQ5_9ACTN</name>
<keyword evidence="3" id="KW-1185">Reference proteome</keyword>
<organism evidence="2 3">
    <name type="scientific">Muricaecibacterium torontonense</name>
    <dbReference type="NCBI Taxonomy" id="3032871"/>
    <lineage>
        <taxon>Bacteria</taxon>
        <taxon>Bacillati</taxon>
        <taxon>Actinomycetota</taxon>
        <taxon>Coriobacteriia</taxon>
        <taxon>Coriobacteriales</taxon>
        <taxon>Atopobiaceae</taxon>
        <taxon>Muricaecibacterium</taxon>
    </lineage>
</organism>
<dbReference type="AlphaFoldDB" id="A0A4S2EZQ5"/>
<evidence type="ECO:0000313" key="2">
    <source>
        <dbReference type="EMBL" id="TGY62068.1"/>
    </source>
</evidence>
<sequence length="271" mass="30033">MASGAGGKNHPGLHSRQLRWVRRVSHFEGRQLTGTGALMEEPTRFVLRVNYKKTGRLRHLGHLDLLRAQERSIRRASLPFCLTQGYSPRMKCAYSAALPVGAASEHEYFDLSLSSYLEPEEALARLQRSTPQDLAPIAAAYVDPHSPALGAWLDRSRWQLDLATQASAHALAEALTALAEKGQLTYLRGRKEKKVDLTSTLVGWTVEPRQPGWLRVVVDTRSSNEGALRPEVLVRAAFDDAALAGETLEACHVERLGQWHEEKDGSLVKAL</sequence>
<dbReference type="NCBIfam" id="TIGR03936">
    <property type="entry name" value="sam_1_link_chp"/>
    <property type="match status" value="1"/>
</dbReference>
<comment type="caution">
    <text evidence="2">The sequence shown here is derived from an EMBL/GenBank/DDBJ whole genome shotgun (WGS) entry which is preliminary data.</text>
</comment>